<dbReference type="PANTHER" id="PTHR35894:SF5">
    <property type="entry name" value="MU-LIKE PROPHAGE FLUMU DNA TRANSPOSITION PROTEIN B"/>
    <property type="match status" value="1"/>
</dbReference>
<dbReference type="OrthoDB" id="8456465at2"/>
<dbReference type="Pfam" id="PF09077">
    <property type="entry name" value="Phage-MuB_C"/>
    <property type="match status" value="1"/>
</dbReference>
<accession>A0A1U9Z2L3</accession>
<sequence length="342" mass="37941">MNIYSGTSQTKTLWERPVAGPELTANRSQDDIDQWWSLIDRTIEVANGNGWTKAEVARRCGMADGTFSQWVSGKYNGRLDKQNQTVRQWLDDVEDQAAFAAKVPQSPTFLKTRTANEVLETLNWAQVTSDFVIVTLAAGMGKTMACRHYCATRPHAYLATVSPHTKNVHAMLIELAAELNVQEHNPAKLTRAIGKKLERIGGGTLLIIDEAQNLVDDAINQLRHFVDIYGCGVALVGNDEVYGRFASKSEGRSYAQLRRRIGKRLNRRQPLRQDLEAFIDAWGVTDPVAVKTLIGMGLKGGALGQIDKTLKLAAMLAMANDEPINARHVETAWKNRDVEDIA</sequence>
<dbReference type="InterPro" id="IPR052026">
    <property type="entry name" value="ExeA_AAA_ATPase_DNA-bind"/>
</dbReference>
<dbReference type="STRING" id="1122214.Mame_02611"/>
<dbReference type="InterPro" id="IPR027417">
    <property type="entry name" value="P-loop_NTPase"/>
</dbReference>
<reference evidence="3 4" key="1">
    <citation type="submission" date="2017-03" db="EMBL/GenBank/DDBJ databases">
        <title>Foreign affairs: Plasmid Transfer between Roseobacters and Rhizobia.</title>
        <authorList>
            <person name="Bartling P."/>
            <person name="Bunk B."/>
            <person name="Overmann J."/>
            <person name="Brinkmann H."/>
            <person name="Petersen J."/>
        </authorList>
    </citation>
    <scope>NUCLEOTIDE SEQUENCE [LARGE SCALE GENOMIC DNA]</scope>
    <source>
        <strain evidence="3 4">MACL11</strain>
    </source>
</reference>
<dbReference type="Proteomes" id="UP000191135">
    <property type="component" value="Chromosome"/>
</dbReference>
<feature type="domain" description="B transposition protein C-terminal" evidence="1">
    <location>
        <begin position="260"/>
        <end position="334"/>
    </location>
</feature>
<dbReference type="GO" id="GO:0003677">
    <property type="term" value="F:DNA binding"/>
    <property type="evidence" value="ECO:0007669"/>
    <property type="project" value="InterPro"/>
</dbReference>
<dbReference type="SUPFAM" id="SSF52540">
    <property type="entry name" value="P-loop containing nucleoside triphosphate hydrolases"/>
    <property type="match status" value="1"/>
</dbReference>
<dbReference type="EMBL" id="CP020330">
    <property type="protein sequence ID" value="AQZ51937.1"/>
    <property type="molecule type" value="Genomic_DNA"/>
</dbReference>
<dbReference type="eggNOG" id="COG2842">
    <property type="taxonomic scope" value="Bacteria"/>
</dbReference>
<evidence type="ECO:0000259" key="1">
    <source>
        <dbReference type="Pfam" id="PF09077"/>
    </source>
</evidence>
<dbReference type="Gene3D" id="1.10.260.40">
    <property type="entry name" value="lambda repressor-like DNA-binding domains"/>
    <property type="match status" value="1"/>
</dbReference>
<dbReference type="RefSeq" id="WP_018066432.1">
    <property type="nucleotide sequence ID" value="NZ_AQWH01000023.1"/>
</dbReference>
<dbReference type="InterPro" id="IPR001387">
    <property type="entry name" value="Cro/C1-type_HTH"/>
</dbReference>
<dbReference type="GO" id="GO:0006313">
    <property type="term" value="P:DNA transposition"/>
    <property type="evidence" value="ECO:0007669"/>
    <property type="project" value="InterPro"/>
</dbReference>
<dbReference type="InterPro" id="IPR009084">
    <property type="entry name" value="B_transpositn_C"/>
</dbReference>
<dbReference type="PANTHER" id="PTHR35894">
    <property type="entry name" value="GENERAL SECRETION PATHWAY PROTEIN A-RELATED"/>
    <property type="match status" value="1"/>
</dbReference>
<organism evidence="3 4">
    <name type="scientific">Martelella mediterranea DSM 17316</name>
    <dbReference type="NCBI Taxonomy" id="1122214"/>
    <lineage>
        <taxon>Bacteria</taxon>
        <taxon>Pseudomonadati</taxon>
        <taxon>Pseudomonadota</taxon>
        <taxon>Alphaproteobacteria</taxon>
        <taxon>Hyphomicrobiales</taxon>
        <taxon>Aurantimonadaceae</taxon>
        <taxon>Martelella</taxon>
    </lineage>
</organism>
<dbReference type="GO" id="GO:0016887">
    <property type="term" value="F:ATP hydrolysis activity"/>
    <property type="evidence" value="ECO:0007669"/>
    <property type="project" value="InterPro"/>
</dbReference>
<dbReference type="AlphaFoldDB" id="A0A1U9Z2L3"/>
<dbReference type="InterPro" id="IPR036733">
    <property type="entry name" value="B_transposit_C_sf"/>
</dbReference>
<feature type="domain" description="ORC1/DEAH AAA+ ATPase" evidence="2">
    <location>
        <begin position="130"/>
        <end position="244"/>
    </location>
</feature>
<evidence type="ECO:0008006" key="5">
    <source>
        <dbReference type="Google" id="ProtNLM"/>
    </source>
</evidence>
<dbReference type="SUPFAM" id="SSF47681">
    <property type="entry name" value="C-terminal domain of B transposition protein"/>
    <property type="match status" value="1"/>
</dbReference>
<dbReference type="KEGG" id="mmed:Mame_02611"/>
<name>A0A1U9Z2L3_9HYPH</name>
<dbReference type="Pfam" id="PF13401">
    <property type="entry name" value="AAA_22"/>
    <property type="match status" value="1"/>
</dbReference>
<dbReference type="InterPro" id="IPR049945">
    <property type="entry name" value="AAA_22"/>
</dbReference>
<dbReference type="CDD" id="cd00093">
    <property type="entry name" value="HTH_XRE"/>
    <property type="match status" value="1"/>
</dbReference>
<proteinExistence type="predicted"/>
<evidence type="ECO:0000313" key="4">
    <source>
        <dbReference type="Proteomes" id="UP000191135"/>
    </source>
</evidence>
<evidence type="ECO:0000313" key="3">
    <source>
        <dbReference type="EMBL" id="AQZ51937.1"/>
    </source>
</evidence>
<evidence type="ECO:0000259" key="2">
    <source>
        <dbReference type="Pfam" id="PF13401"/>
    </source>
</evidence>
<protein>
    <recommendedName>
        <fullName evidence="5">DNA transposition protein</fullName>
    </recommendedName>
</protein>
<gene>
    <name evidence="3" type="ORF">Mame_02611</name>
</gene>
<dbReference type="Gene3D" id="1.10.1180.10">
    <property type="entry name" value="B transposition protein, C-terminal domain"/>
    <property type="match status" value="1"/>
</dbReference>
<keyword evidence="4" id="KW-1185">Reference proteome</keyword>
<dbReference type="InterPro" id="IPR010982">
    <property type="entry name" value="Lambda_DNA-bd_dom_sf"/>
</dbReference>